<dbReference type="AlphaFoldDB" id="A0A4Z2CDM8"/>
<comment type="caution">
    <text evidence="2">The sequence shown here is derived from an EMBL/GenBank/DDBJ whole genome shotgun (WGS) entry which is preliminary data.</text>
</comment>
<protein>
    <submittedName>
        <fullName evidence="2">Uncharacterized protein</fullName>
    </submittedName>
</protein>
<name>A0A4Z2CDM8_9TELE</name>
<feature type="region of interest" description="Disordered" evidence="1">
    <location>
        <begin position="1"/>
        <end position="59"/>
    </location>
</feature>
<accession>A0A4Z2CDM8</accession>
<reference evidence="2 3" key="1">
    <citation type="submission" date="2019-04" db="EMBL/GenBank/DDBJ databases">
        <title>The sequence and de novo assembly of Takifugu bimaculatus genome using PacBio and Hi-C technologies.</title>
        <authorList>
            <person name="Xu P."/>
            <person name="Liu B."/>
            <person name="Zhou Z."/>
        </authorList>
    </citation>
    <scope>NUCLEOTIDE SEQUENCE [LARGE SCALE GENOMIC DNA]</scope>
    <source>
        <strain evidence="2">TB-2018</strain>
        <tissue evidence="2">Muscle</tissue>
    </source>
</reference>
<keyword evidence="3" id="KW-1185">Reference proteome</keyword>
<proteinExistence type="predicted"/>
<sequence length="99" mass="10345">MVWSSSPCSLLTRGNGCSQKSVNQAMSRSTSVSTGITGGPQSSNKEHAANGVHSRPSPPSFLWNGSASLDREVLKKLAIGLALTAALLAFIVEKLCAWS</sequence>
<dbReference type="Proteomes" id="UP000516260">
    <property type="component" value="Chromosome 10"/>
</dbReference>
<organism evidence="2 3">
    <name type="scientific">Takifugu bimaculatus</name>
    <dbReference type="NCBI Taxonomy" id="433685"/>
    <lineage>
        <taxon>Eukaryota</taxon>
        <taxon>Metazoa</taxon>
        <taxon>Chordata</taxon>
        <taxon>Craniata</taxon>
        <taxon>Vertebrata</taxon>
        <taxon>Euteleostomi</taxon>
        <taxon>Actinopterygii</taxon>
        <taxon>Neopterygii</taxon>
        <taxon>Teleostei</taxon>
        <taxon>Neoteleostei</taxon>
        <taxon>Acanthomorphata</taxon>
        <taxon>Eupercaria</taxon>
        <taxon>Tetraodontiformes</taxon>
        <taxon>Tetradontoidea</taxon>
        <taxon>Tetraodontidae</taxon>
        <taxon>Takifugu</taxon>
    </lineage>
</organism>
<evidence type="ECO:0000313" key="2">
    <source>
        <dbReference type="EMBL" id="TNN02342.1"/>
    </source>
</evidence>
<evidence type="ECO:0000313" key="3">
    <source>
        <dbReference type="Proteomes" id="UP000516260"/>
    </source>
</evidence>
<dbReference type="EMBL" id="SWLE01000002">
    <property type="protein sequence ID" value="TNN02342.1"/>
    <property type="molecule type" value="Genomic_DNA"/>
</dbReference>
<feature type="compositionally biased region" description="Polar residues" evidence="1">
    <location>
        <begin position="15"/>
        <end position="43"/>
    </location>
</feature>
<evidence type="ECO:0000256" key="1">
    <source>
        <dbReference type="SAM" id="MobiDB-lite"/>
    </source>
</evidence>
<gene>
    <name evidence="2" type="ORF">fugu_009829</name>
</gene>